<dbReference type="SUPFAM" id="SSF49879">
    <property type="entry name" value="SMAD/FHA domain"/>
    <property type="match status" value="1"/>
</dbReference>
<evidence type="ECO:0000313" key="4">
    <source>
        <dbReference type="EMBL" id="MDM4017453.1"/>
    </source>
</evidence>
<evidence type="ECO:0000313" key="5">
    <source>
        <dbReference type="Proteomes" id="UP001239462"/>
    </source>
</evidence>
<dbReference type="EMBL" id="JASZZN010000014">
    <property type="protein sequence ID" value="MDM4017453.1"/>
    <property type="molecule type" value="Genomic_DNA"/>
</dbReference>
<dbReference type="Proteomes" id="UP001239462">
    <property type="component" value="Unassembled WGS sequence"/>
</dbReference>
<dbReference type="SMART" id="SM00240">
    <property type="entry name" value="FHA"/>
    <property type="match status" value="1"/>
</dbReference>
<feature type="compositionally biased region" description="Acidic residues" evidence="2">
    <location>
        <begin position="211"/>
        <end position="222"/>
    </location>
</feature>
<name>A0ABT7PM95_9BACT</name>
<dbReference type="InterPro" id="IPR008984">
    <property type="entry name" value="SMAD_FHA_dom_sf"/>
</dbReference>
<feature type="region of interest" description="Disordered" evidence="2">
    <location>
        <begin position="186"/>
        <end position="222"/>
    </location>
</feature>
<dbReference type="Gene3D" id="1.10.287.1490">
    <property type="match status" value="1"/>
</dbReference>
<feature type="compositionally biased region" description="Polar residues" evidence="2">
    <location>
        <begin position="196"/>
        <end position="209"/>
    </location>
</feature>
<gene>
    <name evidence="4" type="ORF">QTN89_18535</name>
</gene>
<feature type="coiled-coil region" evidence="1">
    <location>
        <begin position="283"/>
        <end position="317"/>
    </location>
</feature>
<feature type="domain" description="FHA" evidence="3">
    <location>
        <begin position="34"/>
        <end position="83"/>
    </location>
</feature>
<organism evidence="4 5">
    <name type="scientific">Roseiconus lacunae</name>
    <dbReference type="NCBI Taxonomy" id="2605694"/>
    <lineage>
        <taxon>Bacteria</taxon>
        <taxon>Pseudomonadati</taxon>
        <taxon>Planctomycetota</taxon>
        <taxon>Planctomycetia</taxon>
        <taxon>Pirellulales</taxon>
        <taxon>Pirellulaceae</taxon>
        <taxon>Roseiconus</taxon>
    </lineage>
</organism>
<proteinExistence type="predicted"/>
<comment type="caution">
    <text evidence="4">The sequence shown here is derived from an EMBL/GenBank/DDBJ whole genome shotgun (WGS) entry which is preliminary data.</text>
</comment>
<feature type="coiled-coil region" evidence="1">
    <location>
        <begin position="343"/>
        <end position="419"/>
    </location>
</feature>
<feature type="compositionally biased region" description="Low complexity" evidence="2">
    <location>
        <begin position="186"/>
        <end position="195"/>
    </location>
</feature>
<keyword evidence="1" id="KW-0175">Coiled coil</keyword>
<dbReference type="RefSeq" id="WP_289164919.1">
    <property type="nucleotide sequence ID" value="NZ_JASZZN010000014.1"/>
</dbReference>
<reference evidence="4 5" key="1">
    <citation type="submission" date="2023-06" db="EMBL/GenBank/DDBJ databases">
        <title>Roseiconus lacunae JC819 isolated from Gulf of Mannar region, Tamil Nadu.</title>
        <authorList>
            <person name="Pk S."/>
            <person name="Ch S."/>
            <person name="Ch V.R."/>
        </authorList>
    </citation>
    <scope>NUCLEOTIDE SEQUENCE [LARGE SCALE GENOMIC DNA]</scope>
    <source>
        <strain evidence="4 5">JC819</strain>
    </source>
</reference>
<sequence length="510" mass="56755">MSRSTSPTVSSFFLTIHRPGKSSLQHQLEEGRSVFLGRGPSCGIHVDGDGVAEIHCLIDVEDDVVSVQDWASDAGTVIDGNKIEDKTEMKVGDSIVLGSVRVELGGGKATPAPREPDLIEETTPVEAPAENAVAADSIDANFGTDVTLGSIEPAFDQEHDASDLDESIGQEDDVIASMPILEELSAPEPSEPASSTSFGSAFSDPTQALDQDLDWDPSELDDEEVDPEVVALLRSEIEDLRIQLAERDEQLAAYSGTEGFADQPPRIDSDDVDFGSPNLADRVDELLAELEEHDDRVATLQELLQTAEVQNQAEHEERACLETWVSEIEQRIGQRESEFQAEQDALRQRLDDTCEERNKLQQMLHAAKQRIGGKSVEETLDDETLKELQRRNADLHSQLDEANKQVAGLKRQVERLKSEDPESVQSLRAELAKEKADVSRMRFQLSKQLEEIGNVPVAKDQPDREFAFKLKTLREHLREIHEEEKADRDQKGDSLFGRISNLWKRVDDQY</sequence>
<keyword evidence="5" id="KW-1185">Reference proteome</keyword>
<dbReference type="CDD" id="cd00060">
    <property type="entry name" value="FHA"/>
    <property type="match status" value="1"/>
</dbReference>
<dbReference type="PROSITE" id="PS50006">
    <property type="entry name" value="FHA_DOMAIN"/>
    <property type="match status" value="1"/>
</dbReference>
<dbReference type="Gene3D" id="2.60.200.20">
    <property type="match status" value="1"/>
</dbReference>
<evidence type="ECO:0000259" key="3">
    <source>
        <dbReference type="PROSITE" id="PS50006"/>
    </source>
</evidence>
<dbReference type="InterPro" id="IPR000253">
    <property type="entry name" value="FHA_dom"/>
</dbReference>
<accession>A0ABT7PM95</accession>
<evidence type="ECO:0000256" key="2">
    <source>
        <dbReference type="SAM" id="MobiDB-lite"/>
    </source>
</evidence>
<evidence type="ECO:0000256" key="1">
    <source>
        <dbReference type="SAM" id="Coils"/>
    </source>
</evidence>
<dbReference type="Pfam" id="PF00498">
    <property type="entry name" value="FHA"/>
    <property type="match status" value="1"/>
</dbReference>
<protein>
    <submittedName>
        <fullName evidence="4">FHA domain-containing protein</fullName>
    </submittedName>
</protein>